<dbReference type="AlphaFoldDB" id="A0A2B4SFY0"/>
<feature type="transmembrane region" description="Helical" evidence="2">
    <location>
        <begin position="39"/>
        <end position="61"/>
    </location>
</feature>
<keyword evidence="2" id="KW-0472">Membrane</keyword>
<reference evidence="4" key="1">
    <citation type="journal article" date="2017" name="bioRxiv">
        <title>Comparative analysis of the genomes of Stylophora pistillata and Acropora digitifera provides evidence for extensive differences between species of corals.</title>
        <authorList>
            <person name="Voolstra C.R."/>
            <person name="Li Y."/>
            <person name="Liew Y.J."/>
            <person name="Baumgarten S."/>
            <person name="Zoccola D."/>
            <person name="Flot J.-F."/>
            <person name="Tambutte S."/>
            <person name="Allemand D."/>
            <person name="Aranda M."/>
        </authorList>
    </citation>
    <scope>NUCLEOTIDE SEQUENCE [LARGE SCALE GENOMIC DNA]</scope>
</reference>
<gene>
    <name evidence="3" type="ORF">AWC38_SpisGene7314</name>
</gene>
<keyword evidence="4" id="KW-1185">Reference proteome</keyword>
<feature type="transmembrane region" description="Helical" evidence="2">
    <location>
        <begin position="324"/>
        <end position="346"/>
    </location>
</feature>
<feature type="transmembrane region" description="Helical" evidence="2">
    <location>
        <begin position="150"/>
        <end position="171"/>
    </location>
</feature>
<feature type="transmembrane region" description="Helical" evidence="2">
    <location>
        <begin position="265"/>
        <end position="289"/>
    </location>
</feature>
<evidence type="ECO:0000313" key="4">
    <source>
        <dbReference type="Proteomes" id="UP000225706"/>
    </source>
</evidence>
<dbReference type="EMBL" id="LSMT01000092">
    <property type="protein sequence ID" value="PFX27953.1"/>
    <property type="molecule type" value="Genomic_DNA"/>
</dbReference>
<feature type="transmembrane region" description="Helical" evidence="2">
    <location>
        <begin position="352"/>
        <end position="373"/>
    </location>
</feature>
<evidence type="ECO:0000256" key="2">
    <source>
        <dbReference type="SAM" id="Phobius"/>
    </source>
</evidence>
<name>A0A2B4SFY0_STYPI</name>
<comment type="caution">
    <text evidence="3">The sequence shown here is derived from an EMBL/GenBank/DDBJ whole genome shotgun (WGS) entry which is preliminary data.</text>
</comment>
<evidence type="ECO:0000313" key="3">
    <source>
        <dbReference type="EMBL" id="PFX27953.1"/>
    </source>
</evidence>
<keyword evidence="2" id="KW-1133">Transmembrane helix</keyword>
<feature type="transmembrane region" description="Helical" evidence="2">
    <location>
        <begin position="393"/>
        <end position="418"/>
    </location>
</feature>
<feature type="transmembrane region" description="Helical" evidence="2">
    <location>
        <begin position="518"/>
        <end position="536"/>
    </location>
</feature>
<feature type="transmembrane region" description="Helical" evidence="2">
    <location>
        <begin position="102"/>
        <end position="123"/>
    </location>
</feature>
<protein>
    <submittedName>
        <fullName evidence="3">Uncharacterized protein</fullName>
    </submittedName>
</protein>
<proteinExistence type="predicted"/>
<organism evidence="3 4">
    <name type="scientific">Stylophora pistillata</name>
    <name type="common">Smooth cauliflower coral</name>
    <dbReference type="NCBI Taxonomy" id="50429"/>
    <lineage>
        <taxon>Eukaryota</taxon>
        <taxon>Metazoa</taxon>
        <taxon>Cnidaria</taxon>
        <taxon>Anthozoa</taxon>
        <taxon>Hexacorallia</taxon>
        <taxon>Scleractinia</taxon>
        <taxon>Astrocoeniina</taxon>
        <taxon>Pocilloporidae</taxon>
        <taxon>Stylophora</taxon>
    </lineage>
</organism>
<feature type="region of interest" description="Disordered" evidence="1">
    <location>
        <begin position="551"/>
        <end position="582"/>
    </location>
</feature>
<sequence>MGFQLVRIGQEFTDFAFKNVCENATEKDLDSTAPVVYEVITASCAAMFYLVMFSLGIFGVCSRYCARISSSQGVLFVFFVGVLITCINAFTKANNLWVKVSFRLFTDLVIGIFFPIFGAWRFFEIPNRAQGEADPPGNDRLTLGKQQPSMGLVVSLLTFPLVIIEIVLFVASLSSNITDEAKGRLTVSKWHYVNADKSFFLSQKIFQVFTYLYLRNTTISQGKEENVQFYFRLLSFFNFTEWIDARVNVEDDIALSGISAENDGWFNLLTVLYTALIIDYRLLCSLLFLEHSIEVQNHNADPANGNDNGGGNQEMSPCDEIKRVCGNALGSFCLIAPVFCALYFVRAFDLKPWVNILAIIVNVVITVCGICLLHYNDLRADPNQHKEPKGVKIMVCCLGAVGFTCWFVEGAILCVWAVEGKHIYDNSNFYSSYIPWTGAKFIIRSIATAFLILLFTKVNARALPVVNQNSRNYVLVPAVMLGVLSMFGEGLIDQKFGKGEELLRCAIKDLGLKILFEVGPPMYLGFLLHVFLYFIIIQTRLRNYAQELGPGQGARSGVNQGPRMRPGRGRGRGRGRGWDLES</sequence>
<feature type="compositionally biased region" description="Basic residues" evidence="1">
    <location>
        <begin position="565"/>
        <end position="575"/>
    </location>
</feature>
<evidence type="ECO:0000256" key="1">
    <source>
        <dbReference type="SAM" id="MobiDB-lite"/>
    </source>
</evidence>
<dbReference type="Proteomes" id="UP000225706">
    <property type="component" value="Unassembled WGS sequence"/>
</dbReference>
<keyword evidence="2" id="KW-0812">Transmembrane</keyword>
<feature type="transmembrane region" description="Helical" evidence="2">
    <location>
        <begin position="73"/>
        <end position="90"/>
    </location>
</feature>
<dbReference type="OrthoDB" id="5965064at2759"/>
<accession>A0A2B4SFY0</accession>
<feature type="transmembrane region" description="Helical" evidence="2">
    <location>
        <begin position="472"/>
        <end position="492"/>
    </location>
</feature>
<feature type="transmembrane region" description="Helical" evidence="2">
    <location>
        <begin position="438"/>
        <end position="460"/>
    </location>
</feature>